<protein>
    <submittedName>
        <fullName evidence="1">5353_t:CDS:1</fullName>
    </submittedName>
</protein>
<proteinExistence type="predicted"/>
<reference evidence="1" key="1">
    <citation type="submission" date="2021-06" db="EMBL/GenBank/DDBJ databases">
        <authorList>
            <person name="Kallberg Y."/>
            <person name="Tangrot J."/>
            <person name="Rosling A."/>
        </authorList>
    </citation>
    <scope>NUCLEOTIDE SEQUENCE</scope>
    <source>
        <strain evidence="1">28 12/20/2015</strain>
    </source>
</reference>
<dbReference type="EMBL" id="CAJVPW010013167">
    <property type="protein sequence ID" value="CAG8642449.1"/>
    <property type="molecule type" value="Genomic_DNA"/>
</dbReference>
<accession>A0ACA9N9H8</accession>
<feature type="non-terminal residue" evidence="1">
    <location>
        <position position="52"/>
    </location>
</feature>
<sequence length="52" mass="5520">MDVNQGIELDNSTINANHLLEGLGSFAEQSDTIQINSDVPPGHTTLSVSILL</sequence>
<name>A0ACA9N9H8_9GLOM</name>
<organism evidence="1 2">
    <name type="scientific">Cetraspora pellucida</name>
    <dbReference type="NCBI Taxonomy" id="1433469"/>
    <lineage>
        <taxon>Eukaryota</taxon>
        <taxon>Fungi</taxon>
        <taxon>Fungi incertae sedis</taxon>
        <taxon>Mucoromycota</taxon>
        <taxon>Glomeromycotina</taxon>
        <taxon>Glomeromycetes</taxon>
        <taxon>Diversisporales</taxon>
        <taxon>Gigasporaceae</taxon>
        <taxon>Cetraspora</taxon>
    </lineage>
</organism>
<gene>
    <name evidence="1" type="ORF">SPELUC_LOCUS8618</name>
</gene>
<dbReference type="Proteomes" id="UP000789366">
    <property type="component" value="Unassembled WGS sequence"/>
</dbReference>
<evidence type="ECO:0000313" key="1">
    <source>
        <dbReference type="EMBL" id="CAG8642449.1"/>
    </source>
</evidence>
<keyword evidence="2" id="KW-1185">Reference proteome</keyword>
<evidence type="ECO:0000313" key="2">
    <source>
        <dbReference type="Proteomes" id="UP000789366"/>
    </source>
</evidence>
<comment type="caution">
    <text evidence="1">The sequence shown here is derived from an EMBL/GenBank/DDBJ whole genome shotgun (WGS) entry which is preliminary data.</text>
</comment>